<dbReference type="OrthoDB" id="2747330at2759"/>
<dbReference type="InterPro" id="IPR001969">
    <property type="entry name" value="Aspartic_peptidase_AS"/>
</dbReference>
<keyword evidence="2 7" id="KW-0645">Protease</keyword>
<organism evidence="12">
    <name type="scientific">Aphanomyces invadans</name>
    <dbReference type="NCBI Taxonomy" id="157072"/>
    <lineage>
        <taxon>Eukaryota</taxon>
        <taxon>Sar</taxon>
        <taxon>Stramenopiles</taxon>
        <taxon>Oomycota</taxon>
        <taxon>Saprolegniomycetes</taxon>
        <taxon>Saprolegniales</taxon>
        <taxon>Verrucalvaceae</taxon>
        <taxon>Aphanomyces</taxon>
    </lineage>
</organism>
<dbReference type="PANTHER" id="PTHR47965">
    <property type="entry name" value="ASPARTYL PROTEASE-RELATED"/>
    <property type="match status" value="1"/>
</dbReference>
<feature type="region of interest" description="Disordered" evidence="8">
    <location>
        <begin position="515"/>
        <end position="537"/>
    </location>
</feature>
<dbReference type="GeneID" id="20089069"/>
<proteinExistence type="inferred from homology"/>
<sequence length="548" mass="59013">MDAVAWLCWLATCMTSWTLGFVAKEPLYGISTGVSYTMAVTVGGTGSSRRPSTLQLLLDTGSSNMAVATSACCTNSQALGPLAVFNCAASPTCASTTQPATNISVKYIAASWMGHVVQDTVSTTHLGAVPEFPFVAIDVQQEFFKGGYNGILGVAFDALAQPRDNPMTTLVQTLVDRRQMENVFGVLMCGILQPFARGLRPSNVSGAMVFGGVAPPTGPALYRGPVVYTPLIQPKWYVVLVTEVAFNGTSLPLPCTAFNAPKAIVDSGTTNIVLPPPVYRPLMAMLRDATLQAIPDFPSTYFSDRSVCCEAYCDPTNVNSTLMSLPSLSFSFALMGQVNDQVTVTIPPTYYWRPIAVQSAVGTTMCRMIGLSEGSSTILGNVFMDGLYTVHDRRNGQIGLAVADNCDNLAISTKTISTSAMPSSTASWCDCLSNAELNDNLVTSKLPGQRACFIWYWWTYVFVVSIIVIAVCCAILLWMWLAKRRRNNYIREAPGPPPSFLQHQLLDAEGLMTPKEPPPISPCSESRSPSFAGLSMSSTAPHVNEHIF</sequence>
<keyword evidence="5 7" id="KW-0378">Hydrolase</keyword>
<dbReference type="SUPFAM" id="SSF50630">
    <property type="entry name" value="Acid proteases"/>
    <property type="match status" value="1"/>
</dbReference>
<keyword evidence="4 7" id="KW-0064">Aspartyl protease</keyword>
<evidence type="ECO:0000256" key="3">
    <source>
        <dbReference type="ARBA" id="ARBA00022729"/>
    </source>
</evidence>
<evidence type="ECO:0000259" key="11">
    <source>
        <dbReference type="PROSITE" id="PS51767"/>
    </source>
</evidence>
<evidence type="ECO:0000256" key="10">
    <source>
        <dbReference type="SAM" id="SignalP"/>
    </source>
</evidence>
<feature type="transmembrane region" description="Helical" evidence="9">
    <location>
        <begin position="455"/>
        <end position="481"/>
    </location>
</feature>
<feature type="domain" description="Peptidase A1" evidence="11">
    <location>
        <begin position="36"/>
        <end position="401"/>
    </location>
</feature>
<dbReference type="AlphaFoldDB" id="A0A024TM42"/>
<dbReference type="EMBL" id="KI913986">
    <property type="protein sequence ID" value="ETV94382.1"/>
    <property type="molecule type" value="Genomic_DNA"/>
</dbReference>
<accession>A0A024TM42</accession>
<feature type="chain" id="PRO_5001537666" description="Peptidase A1 domain-containing protein" evidence="10">
    <location>
        <begin position="21"/>
        <end position="548"/>
    </location>
</feature>
<dbReference type="InterPro" id="IPR021109">
    <property type="entry name" value="Peptidase_aspartic_dom_sf"/>
</dbReference>
<dbReference type="PANTHER" id="PTHR47965:SF12">
    <property type="entry name" value="ASPARTIC PROTEINASE 3-RELATED"/>
    <property type="match status" value="1"/>
</dbReference>
<evidence type="ECO:0000256" key="9">
    <source>
        <dbReference type="SAM" id="Phobius"/>
    </source>
</evidence>
<dbReference type="RefSeq" id="XP_008877144.1">
    <property type="nucleotide sequence ID" value="XM_008878922.1"/>
</dbReference>
<keyword evidence="9" id="KW-1133">Transmembrane helix</keyword>
<evidence type="ECO:0000256" key="5">
    <source>
        <dbReference type="ARBA" id="ARBA00022801"/>
    </source>
</evidence>
<dbReference type="VEuPathDB" id="FungiDB:H310_12019"/>
<dbReference type="PROSITE" id="PS00141">
    <property type="entry name" value="ASP_PROTEASE"/>
    <property type="match status" value="2"/>
</dbReference>
<feature type="compositionally biased region" description="Polar residues" evidence="8">
    <location>
        <begin position="523"/>
        <end position="537"/>
    </location>
</feature>
<reference evidence="12" key="1">
    <citation type="submission" date="2013-12" db="EMBL/GenBank/DDBJ databases">
        <title>The Genome Sequence of Aphanomyces invadans NJM9701.</title>
        <authorList>
            <consortium name="The Broad Institute Genomics Platform"/>
            <person name="Russ C."/>
            <person name="Tyler B."/>
            <person name="van West P."/>
            <person name="Dieguez-Uribeondo J."/>
            <person name="Young S.K."/>
            <person name="Zeng Q."/>
            <person name="Gargeya S."/>
            <person name="Fitzgerald M."/>
            <person name="Abouelleil A."/>
            <person name="Alvarado L."/>
            <person name="Chapman S.B."/>
            <person name="Gainer-Dewar J."/>
            <person name="Goldberg J."/>
            <person name="Griggs A."/>
            <person name="Gujja S."/>
            <person name="Hansen M."/>
            <person name="Howarth C."/>
            <person name="Imamovic A."/>
            <person name="Ireland A."/>
            <person name="Larimer J."/>
            <person name="McCowan C."/>
            <person name="Murphy C."/>
            <person name="Pearson M."/>
            <person name="Poon T.W."/>
            <person name="Priest M."/>
            <person name="Roberts A."/>
            <person name="Saif S."/>
            <person name="Shea T."/>
            <person name="Sykes S."/>
            <person name="Wortman J."/>
            <person name="Nusbaum C."/>
            <person name="Birren B."/>
        </authorList>
    </citation>
    <scope>NUCLEOTIDE SEQUENCE [LARGE SCALE GENOMIC DNA]</scope>
    <source>
        <strain evidence="12">NJM9701</strain>
    </source>
</reference>
<keyword evidence="9" id="KW-0472">Membrane</keyword>
<evidence type="ECO:0000256" key="2">
    <source>
        <dbReference type="ARBA" id="ARBA00022670"/>
    </source>
</evidence>
<dbReference type="GO" id="GO:0006508">
    <property type="term" value="P:proteolysis"/>
    <property type="evidence" value="ECO:0007669"/>
    <property type="project" value="UniProtKB-KW"/>
</dbReference>
<evidence type="ECO:0000313" key="12">
    <source>
        <dbReference type="EMBL" id="ETV94382.1"/>
    </source>
</evidence>
<keyword evidence="6" id="KW-0865">Zymogen</keyword>
<evidence type="ECO:0000256" key="4">
    <source>
        <dbReference type="ARBA" id="ARBA00022750"/>
    </source>
</evidence>
<dbReference type="InterPro" id="IPR033121">
    <property type="entry name" value="PEPTIDASE_A1"/>
</dbReference>
<evidence type="ECO:0000256" key="1">
    <source>
        <dbReference type="ARBA" id="ARBA00007447"/>
    </source>
</evidence>
<feature type="signal peptide" evidence="10">
    <location>
        <begin position="1"/>
        <end position="20"/>
    </location>
</feature>
<evidence type="ECO:0000256" key="8">
    <source>
        <dbReference type="SAM" id="MobiDB-lite"/>
    </source>
</evidence>
<evidence type="ECO:0000256" key="7">
    <source>
        <dbReference type="RuleBase" id="RU000454"/>
    </source>
</evidence>
<dbReference type="PROSITE" id="PS51767">
    <property type="entry name" value="PEPTIDASE_A1"/>
    <property type="match status" value="1"/>
</dbReference>
<dbReference type="InterPro" id="IPR001461">
    <property type="entry name" value="Aspartic_peptidase_A1"/>
</dbReference>
<dbReference type="eggNOG" id="KOG1339">
    <property type="taxonomic scope" value="Eukaryota"/>
</dbReference>
<protein>
    <recommendedName>
        <fullName evidence="11">Peptidase A1 domain-containing protein</fullName>
    </recommendedName>
</protein>
<dbReference type="STRING" id="157072.A0A024TM42"/>
<dbReference type="PRINTS" id="PR00792">
    <property type="entry name" value="PEPSIN"/>
</dbReference>
<dbReference type="Pfam" id="PF00026">
    <property type="entry name" value="Asp"/>
    <property type="match status" value="1"/>
</dbReference>
<dbReference type="Gene3D" id="2.40.70.10">
    <property type="entry name" value="Acid Proteases"/>
    <property type="match status" value="2"/>
</dbReference>
<keyword evidence="3 10" id="KW-0732">Signal</keyword>
<comment type="similarity">
    <text evidence="1 7">Belongs to the peptidase A1 family.</text>
</comment>
<keyword evidence="9" id="KW-0812">Transmembrane</keyword>
<gene>
    <name evidence="12" type="ORF">H310_12019</name>
</gene>
<evidence type="ECO:0000256" key="6">
    <source>
        <dbReference type="ARBA" id="ARBA00023145"/>
    </source>
</evidence>
<name>A0A024TM42_9STRA</name>
<dbReference type="GO" id="GO:0004190">
    <property type="term" value="F:aspartic-type endopeptidase activity"/>
    <property type="evidence" value="ECO:0007669"/>
    <property type="project" value="UniProtKB-KW"/>
</dbReference>